<dbReference type="HOGENOM" id="CLU_019722_2_1_6"/>
<dbReference type="InterPro" id="IPR054841">
    <property type="entry name" value="carotdesatCrtD"/>
</dbReference>
<keyword evidence="8" id="KW-1185">Reference proteome</keyword>
<feature type="domain" description="Amine oxidase" evidence="6">
    <location>
        <begin position="13"/>
        <end position="491"/>
    </location>
</feature>
<accession>W8KR41</accession>
<evidence type="ECO:0000313" key="7">
    <source>
        <dbReference type="EMBL" id="AHK79487.1"/>
    </source>
</evidence>
<reference evidence="8" key="2">
    <citation type="submission" date="2014-02" db="EMBL/GenBank/DDBJ databases">
        <title>Draft Genome Sequence of extremely halophilic bacteria Halorhodospira halochloris.</title>
        <authorList>
            <person name="Singh K.S."/>
        </authorList>
    </citation>
    <scope>NUCLEOTIDE SEQUENCE [LARGE SCALE GENOMIC DNA]</scope>
    <source>
        <strain evidence="8">A</strain>
    </source>
</reference>
<reference evidence="7 8" key="1">
    <citation type="journal article" date="2014" name="J Genomics">
        <title>Draft Genome Sequence of the Extremely Halophilic Phototrophic Purple Sulfur Bacterium Halorhodospira halochloris.</title>
        <authorList>
            <person name="Singh K.S."/>
            <person name="Kirksey J."/>
            <person name="Hoff W.D."/>
            <person name="Deole R."/>
        </authorList>
    </citation>
    <scope>NUCLEOTIDE SEQUENCE [LARGE SCALE GENOMIC DNA]</scope>
    <source>
        <strain evidence="7 8">A</strain>
    </source>
</reference>
<organism evidence="7 8">
    <name type="scientific">Ectothiorhodospira haloalkaliphila</name>
    <dbReference type="NCBI Taxonomy" id="421628"/>
    <lineage>
        <taxon>Bacteria</taxon>
        <taxon>Pseudomonadati</taxon>
        <taxon>Pseudomonadota</taxon>
        <taxon>Gammaproteobacteria</taxon>
        <taxon>Chromatiales</taxon>
        <taxon>Ectothiorhodospiraceae</taxon>
        <taxon>Ectothiorhodospira</taxon>
    </lineage>
</organism>
<dbReference type="KEGG" id="hhc:M911_10370"/>
<evidence type="ECO:0000313" key="8">
    <source>
        <dbReference type="Proteomes" id="UP000019442"/>
    </source>
</evidence>
<dbReference type="Proteomes" id="UP000019442">
    <property type="component" value="Chromosome"/>
</dbReference>
<comment type="pathway">
    <text evidence="1 5">Carotenoid biosynthesis.</text>
</comment>
<evidence type="ECO:0000259" key="6">
    <source>
        <dbReference type="Pfam" id="PF01593"/>
    </source>
</evidence>
<dbReference type="NCBIfam" id="NF045637">
    <property type="entry name" value="carotdesatCrtDProt"/>
    <property type="match status" value="1"/>
</dbReference>
<protein>
    <submittedName>
        <fullName evidence="7">CrtD protein</fullName>
    </submittedName>
</protein>
<name>W8KR41_9GAMM</name>
<evidence type="ECO:0000256" key="3">
    <source>
        <dbReference type="ARBA" id="ARBA00022746"/>
    </source>
</evidence>
<keyword evidence="4 5" id="KW-0560">Oxidoreductase</keyword>
<dbReference type="InterPro" id="IPR002937">
    <property type="entry name" value="Amino_oxidase"/>
</dbReference>
<dbReference type="GO" id="GO:0016491">
    <property type="term" value="F:oxidoreductase activity"/>
    <property type="evidence" value="ECO:0007669"/>
    <property type="project" value="UniProtKB-KW"/>
</dbReference>
<evidence type="ECO:0000256" key="5">
    <source>
        <dbReference type="RuleBase" id="RU362075"/>
    </source>
</evidence>
<dbReference type="GO" id="GO:0016117">
    <property type="term" value="P:carotenoid biosynthetic process"/>
    <property type="evidence" value="ECO:0007669"/>
    <property type="project" value="UniProtKB-KW"/>
</dbReference>
<dbReference type="InterPro" id="IPR036188">
    <property type="entry name" value="FAD/NAD-bd_sf"/>
</dbReference>
<dbReference type="Gene3D" id="3.50.50.60">
    <property type="entry name" value="FAD/NAD(P)-binding domain"/>
    <property type="match status" value="2"/>
</dbReference>
<dbReference type="PANTHER" id="PTHR43734">
    <property type="entry name" value="PHYTOENE DESATURASE"/>
    <property type="match status" value="1"/>
</dbReference>
<gene>
    <name evidence="7" type="ORF">M911_10370</name>
</gene>
<dbReference type="Pfam" id="PF01593">
    <property type="entry name" value="Amino_oxidase"/>
    <property type="match status" value="1"/>
</dbReference>
<dbReference type="RefSeq" id="WP_025281954.1">
    <property type="nucleotide sequence ID" value="NZ_CP007268.1"/>
</dbReference>
<dbReference type="PANTHER" id="PTHR43734:SF7">
    <property type="entry name" value="4,4'-DIAPONEUROSPORENE OXYGENASE"/>
    <property type="match status" value="1"/>
</dbReference>
<dbReference type="InterPro" id="IPR014105">
    <property type="entry name" value="Carotenoid/retinoid_OxRdtase"/>
</dbReference>
<evidence type="ECO:0000256" key="2">
    <source>
        <dbReference type="ARBA" id="ARBA00006046"/>
    </source>
</evidence>
<comment type="similarity">
    <text evidence="2 5">Belongs to the carotenoid/retinoid oxidoreductase family.</text>
</comment>
<dbReference type="PATRIC" id="fig|1354791.3.peg.2524"/>
<dbReference type="NCBIfam" id="TIGR02734">
    <property type="entry name" value="crtI_fam"/>
    <property type="match status" value="1"/>
</dbReference>
<proteinExistence type="inferred from homology"/>
<keyword evidence="3 5" id="KW-0125">Carotenoid biosynthesis</keyword>
<dbReference type="OrthoDB" id="9774675at2"/>
<evidence type="ECO:0000256" key="4">
    <source>
        <dbReference type="ARBA" id="ARBA00023002"/>
    </source>
</evidence>
<sequence>MGTPNIAIIGAGIAGLSAALELAHAGMNVTVLEQAARPGGKIREVGVGDARIDAGPTVFTMRWVFEELFDSVDTSLTDHLNLQPMSILARHAWSEDERFDLHADHDASVDAVGRFAGAAEARRFQEFCERARRTYQALEGPFIRDTRPTPLSLVGRAGIRGLGGLMRISPYDTLWSALGRHFQDPRLRQLFGRYSTYCGSSPFLAPATLMLVAHVEQEGVWMVEGGMARIPEALASLAQERGATVRYRTRVESIETRGGRVTGVRLSDGDTLNADAVISNTDISALSQGLLGTEACRAVAPVAREGRSLSAMTWNLVAPTDGFPLLRHNVFFCRDYPAEFDHIFKQGRVPAEPTVYICAQDRGDRDGNGVSGPERMLCLINAPPIGDRHTFDEQEIAQCQDNAFRVLERCGLQVKTGPDQPVVTTPTQFEGLFPGTGGGLYGQATHGWRATFNRPGARSRIPGLYLTGGSVHPGAGVPMASLSGRLAASALRQDLTSRRR</sequence>
<dbReference type="EMBL" id="CP007268">
    <property type="protein sequence ID" value="AHK79487.1"/>
    <property type="molecule type" value="Genomic_DNA"/>
</dbReference>
<dbReference type="AlphaFoldDB" id="W8KR41"/>
<dbReference type="SUPFAM" id="SSF51905">
    <property type="entry name" value="FAD/NAD(P)-binding domain"/>
    <property type="match status" value="1"/>
</dbReference>
<evidence type="ECO:0000256" key="1">
    <source>
        <dbReference type="ARBA" id="ARBA00004829"/>
    </source>
</evidence>